<evidence type="ECO:0000313" key="2">
    <source>
        <dbReference type="EMBL" id="ATB39212.1"/>
    </source>
</evidence>
<feature type="region of interest" description="Disordered" evidence="1">
    <location>
        <begin position="1"/>
        <end position="39"/>
    </location>
</feature>
<evidence type="ECO:0000256" key="1">
    <source>
        <dbReference type="SAM" id="MobiDB-lite"/>
    </source>
</evidence>
<accession>A0A250J6U3</accession>
<evidence type="ECO:0000313" key="3">
    <source>
        <dbReference type="Proteomes" id="UP000217257"/>
    </source>
</evidence>
<name>A0A250J6U3_9BACT</name>
<protein>
    <submittedName>
        <fullName evidence="2">Uncharacterized protein</fullName>
    </submittedName>
</protein>
<dbReference type="EMBL" id="CP022098">
    <property type="protein sequence ID" value="ATB39212.1"/>
    <property type="molecule type" value="Genomic_DNA"/>
</dbReference>
<reference evidence="2 3" key="1">
    <citation type="submission" date="2017-06" db="EMBL/GenBank/DDBJ databases">
        <title>Sequencing and comparative analysis of myxobacterial genomes.</title>
        <authorList>
            <person name="Rupp O."/>
            <person name="Goesmann A."/>
            <person name="Sogaard-Andersen L."/>
        </authorList>
    </citation>
    <scope>NUCLEOTIDE SEQUENCE [LARGE SCALE GENOMIC DNA]</scope>
    <source>
        <strain evidence="2 3">DSM 52655</strain>
    </source>
</reference>
<organism evidence="2 3">
    <name type="scientific">Cystobacter fuscus</name>
    <dbReference type="NCBI Taxonomy" id="43"/>
    <lineage>
        <taxon>Bacteria</taxon>
        <taxon>Pseudomonadati</taxon>
        <taxon>Myxococcota</taxon>
        <taxon>Myxococcia</taxon>
        <taxon>Myxococcales</taxon>
        <taxon>Cystobacterineae</taxon>
        <taxon>Archangiaceae</taxon>
        <taxon>Cystobacter</taxon>
    </lineage>
</organism>
<dbReference type="KEGG" id="cfus:CYFUS_004653"/>
<dbReference type="AlphaFoldDB" id="A0A250J6U3"/>
<feature type="compositionally biased region" description="Polar residues" evidence="1">
    <location>
        <begin position="1"/>
        <end position="15"/>
    </location>
</feature>
<gene>
    <name evidence="2" type="ORF">CYFUS_004653</name>
</gene>
<sequence length="39" mass="4280">MSNETLSEQPANLTELSDEALDDLISGEAQELSNTQAWQ</sequence>
<proteinExistence type="predicted"/>
<dbReference type="Proteomes" id="UP000217257">
    <property type="component" value="Chromosome"/>
</dbReference>